<dbReference type="GO" id="GO:0008168">
    <property type="term" value="F:methyltransferase activity"/>
    <property type="evidence" value="ECO:0007669"/>
    <property type="project" value="UniProtKB-KW"/>
</dbReference>
<dbReference type="Gene3D" id="3.40.50.150">
    <property type="entry name" value="Vaccinia Virus protein VP39"/>
    <property type="match status" value="1"/>
</dbReference>
<keyword evidence="5" id="KW-0489">Methyltransferase</keyword>
<dbReference type="PANTHER" id="PTHR32319:SF0">
    <property type="entry name" value="BACTERIAL HEMOLYSIN-LIKE PROTEIN"/>
    <property type="match status" value="1"/>
</dbReference>
<dbReference type="Pfam" id="PF01479">
    <property type="entry name" value="S4"/>
    <property type="match status" value="1"/>
</dbReference>
<name>A0ABT8GDN5_9MICO</name>
<comment type="caution">
    <text evidence="5">The sequence shown here is derived from an EMBL/GenBank/DDBJ whole genome shotgun (WGS) entry which is preliminary data.</text>
</comment>
<dbReference type="InterPro" id="IPR002877">
    <property type="entry name" value="RNA_MeTrfase_FtsJ_dom"/>
</dbReference>
<proteinExistence type="inferred from homology"/>
<organism evidence="5 6">
    <name type="scientific">Demequina muriae</name>
    <dbReference type="NCBI Taxonomy" id="3051664"/>
    <lineage>
        <taxon>Bacteria</taxon>
        <taxon>Bacillati</taxon>
        <taxon>Actinomycetota</taxon>
        <taxon>Actinomycetes</taxon>
        <taxon>Micrococcales</taxon>
        <taxon>Demequinaceae</taxon>
        <taxon>Demequina</taxon>
    </lineage>
</organism>
<dbReference type="SMART" id="SM00363">
    <property type="entry name" value="S4"/>
    <property type="match status" value="1"/>
</dbReference>
<keyword evidence="6" id="KW-1185">Reference proteome</keyword>
<dbReference type="InterPro" id="IPR029063">
    <property type="entry name" value="SAM-dependent_MTases_sf"/>
</dbReference>
<gene>
    <name evidence="5" type="ORF">QQX02_00440</name>
</gene>
<dbReference type="InterPro" id="IPR047048">
    <property type="entry name" value="TlyA"/>
</dbReference>
<dbReference type="RefSeq" id="WP_301140520.1">
    <property type="nucleotide sequence ID" value="NZ_JAUHQA010000001.1"/>
</dbReference>
<dbReference type="InterPro" id="IPR004538">
    <property type="entry name" value="Hemolysin_A/TlyA"/>
</dbReference>
<dbReference type="GO" id="GO:0032259">
    <property type="term" value="P:methylation"/>
    <property type="evidence" value="ECO:0007669"/>
    <property type="project" value="UniProtKB-KW"/>
</dbReference>
<comment type="similarity">
    <text evidence="2">Belongs to the TlyA family.</text>
</comment>
<accession>A0ABT8GDN5</accession>
<dbReference type="PANTHER" id="PTHR32319">
    <property type="entry name" value="BACTERIAL HEMOLYSIN-LIKE PROTEIN"/>
    <property type="match status" value="1"/>
</dbReference>
<dbReference type="CDD" id="cd02440">
    <property type="entry name" value="AdoMet_MTases"/>
    <property type="match status" value="1"/>
</dbReference>
<evidence type="ECO:0000256" key="2">
    <source>
        <dbReference type="ARBA" id="ARBA00029460"/>
    </source>
</evidence>
<dbReference type="InterPro" id="IPR036986">
    <property type="entry name" value="S4_RNA-bd_sf"/>
</dbReference>
<dbReference type="PIRSF" id="PIRSF005578">
    <property type="entry name" value="TlyA"/>
    <property type="match status" value="1"/>
</dbReference>
<evidence type="ECO:0000259" key="4">
    <source>
        <dbReference type="SMART" id="SM00363"/>
    </source>
</evidence>
<dbReference type="SUPFAM" id="SSF55174">
    <property type="entry name" value="Alpha-L RNA-binding motif"/>
    <property type="match status" value="1"/>
</dbReference>
<dbReference type="CDD" id="cd00165">
    <property type="entry name" value="S4"/>
    <property type="match status" value="1"/>
</dbReference>
<dbReference type="EMBL" id="JAUHQA010000001">
    <property type="protein sequence ID" value="MDN4479391.1"/>
    <property type="molecule type" value="Genomic_DNA"/>
</dbReference>
<dbReference type="PROSITE" id="PS50889">
    <property type="entry name" value="S4"/>
    <property type="match status" value="1"/>
</dbReference>
<sequence>MVRLDRALHARGLARSRSHAQELIAAGAVTVDGRVATKSAHPVSDDAVLDVAPDAGRYVSRAAHKLVGALDACAPDGLSVDGRRALDAGASTGGFTQVLLERGAAHVLAVDVGHDQLSPSIRGDARVTVREGVNVRDLDASTPGAGVGLVVADLSFIALPLVIPALVAFAGEGADHLLMVKPQFEVGRGKLSARGVVTSQAARASAVRGVARAMADAGLTLHRVARSALPGPQGNVEFFIWASNVWQARSGDAHARPVLDGELLEQAIAREVKEDS</sequence>
<evidence type="ECO:0000256" key="1">
    <source>
        <dbReference type="ARBA" id="ARBA00022884"/>
    </source>
</evidence>
<dbReference type="Gene3D" id="3.10.290.10">
    <property type="entry name" value="RNA-binding S4 domain"/>
    <property type="match status" value="1"/>
</dbReference>
<dbReference type="Pfam" id="PF01728">
    <property type="entry name" value="FtsJ"/>
    <property type="match status" value="1"/>
</dbReference>
<dbReference type="SUPFAM" id="SSF53335">
    <property type="entry name" value="S-adenosyl-L-methionine-dependent methyltransferases"/>
    <property type="match status" value="1"/>
</dbReference>
<keyword evidence="1 3" id="KW-0694">RNA-binding</keyword>
<dbReference type="Proteomes" id="UP001172708">
    <property type="component" value="Unassembled WGS sequence"/>
</dbReference>
<keyword evidence="5" id="KW-0808">Transferase</keyword>
<dbReference type="InterPro" id="IPR002942">
    <property type="entry name" value="S4_RNA-bd"/>
</dbReference>
<evidence type="ECO:0000256" key="3">
    <source>
        <dbReference type="PROSITE-ProRule" id="PRU00182"/>
    </source>
</evidence>
<reference evidence="5" key="1">
    <citation type="submission" date="2023-06" db="EMBL/GenBank/DDBJ databases">
        <title>Egi l300058.</title>
        <authorList>
            <person name="Gao L."/>
            <person name="Fang B.-Z."/>
            <person name="Li W.-J."/>
        </authorList>
    </citation>
    <scope>NUCLEOTIDE SEQUENCE</scope>
    <source>
        <strain evidence="5">EGI L300058</strain>
    </source>
</reference>
<evidence type="ECO:0000313" key="5">
    <source>
        <dbReference type="EMBL" id="MDN4479391.1"/>
    </source>
</evidence>
<feature type="domain" description="RNA-binding S4" evidence="4">
    <location>
        <begin position="2"/>
        <end position="67"/>
    </location>
</feature>
<evidence type="ECO:0000313" key="6">
    <source>
        <dbReference type="Proteomes" id="UP001172708"/>
    </source>
</evidence>
<protein>
    <submittedName>
        <fullName evidence="5">TlyA family RNA methyltransferase</fullName>
    </submittedName>
</protein>